<evidence type="ECO:0000313" key="2">
    <source>
        <dbReference type="Proteomes" id="UP000023435"/>
    </source>
</evidence>
<accession>A0A108UB81</accession>
<evidence type="ECO:0000313" key="1">
    <source>
        <dbReference type="EMBL" id="KWS05934.1"/>
    </source>
</evidence>
<dbReference type="RefSeq" id="WP_051547438.1">
    <property type="nucleotide sequence ID" value="NZ_JAJA02000001.1"/>
</dbReference>
<organism evidence="1 2">
    <name type="scientific">Lysobacter capsici AZ78</name>
    <dbReference type="NCBI Taxonomy" id="1444315"/>
    <lineage>
        <taxon>Bacteria</taxon>
        <taxon>Pseudomonadati</taxon>
        <taxon>Pseudomonadota</taxon>
        <taxon>Gammaproteobacteria</taxon>
        <taxon>Lysobacterales</taxon>
        <taxon>Lysobacteraceae</taxon>
        <taxon>Lysobacter</taxon>
    </lineage>
</organism>
<reference evidence="1 2" key="1">
    <citation type="journal article" date="2014" name="Genome Announc.">
        <title>Draft Genome Sequence of Lysobacter capsici AZ78, a Bacterium Antagonistic to Plant-Pathogenic Oomycetes.</title>
        <authorList>
            <person name="Puopolo G."/>
            <person name="Sonego P."/>
            <person name="Engelen K."/>
            <person name="Pertot I."/>
        </authorList>
    </citation>
    <scope>NUCLEOTIDE SEQUENCE [LARGE SCALE GENOMIC DNA]</scope>
    <source>
        <strain evidence="1 2">AZ78</strain>
    </source>
</reference>
<name>A0A108UB81_9GAMM</name>
<proteinExistence type="predicted"/>
<gene>
    <name evidence="1" type="ORF">AZ78_3488</name>
</gene>
<dbReference type="Proteomes" id="UP000023435">
    <property type="component" value="Unassembled WGS sequence"/>
</dbReference>
<sequence>MIDWSPLLPHWDRRPYCLPGVAHRLTPERAFALIVQAAAPFRAGTRFMALPDVRFYLDGVLMRAPGDLLPGEEDRDAPAYVRRVRERLHGARFQLRVSQPLFLDERLWSATRDLLAGLFAAIGCPALPVDAALWVGDAQPQTLGARLDPRHACLRLPLLGASEVRLWRSRPRRGRAPDQVLRARPGELLCWPGRRWYEEADDGATLGLALAIPTHAADAMIAAKNLLAEQVDDALGEDERVAMLAFPPRAGRHGIAALAPLTRVGAAATAVVAGGGLERALRLTWAARASAWALEPVPAPREESTLHEDDCVQLDPRSPLLRLRDGEGWVWAINGHVFAMPEHPRAQQLLDELRDGQRQRVADLCRSQRRGRIDRGALDLLQRLYALRAVLRSGEEVA</sequence>
<protein>
    <recommendedName>
        <fullName evidence="3">JmjC domain-containing protein</fullName>
    </recommendedName>
</protein>
<dbReference type="EMBL" id="JAJA02000001">
    <property type="protein sequence ID" value="KWS05934.1"/>
    <property type="molecule type" value="Genomic_DNA"/>
</dbReference>
<dbReference type="AlphaFoldDB" id="A0A108UB81"/>
<comment type="caution">
    <text evidence="1">The sequence shown here is derived from an EMBL/GenBank/DDBJ whole genome shotgun (WGS) entry which is preliminary data.</text>
</comment>
<evidence type="ECO:0008006" key="3">
    <source>
        <dbReference type="Google" id="ProtNLM"/>
    </source>
</evidence>
<dbReference type="OrthoDB" id="3864070at2"/>
<keyword evidence="2" id="KW-1185">Reference proteome</keyword>